<dbReference type="Proteomes" id="UP000001740">
    <property type="component" value="Chromosome"/>
</dbReference>
<feature type="region of interest" description="Disordered" evidence="2">
    <location>
        <begin position="131"/>
        <end position="159"/>
    </location>
</feature>
<organism evidence="4 5">
    <name type="scientific">Xanthomonas oryzae pv. oryzae (strain PXO99A)</name>
    <dbReference type="NCBI Taxonomy" id="360094"/>
    <lineage>
        <taxon>Bacteria</taxon>
        <taxon>Pseudomonadati</taxon>
        <taxon>Pseudomonadota</taxon>
        <taxon>Gammaproteobacteria</taxon>
        <taxon>Lysobacterales</taxon>
        <taxon>Lysobacteraceae</taxon>
        <taxon>Xanthomonas</taxon>
    </lineage>
</organism>
<dbReference type="NCBIfam" id="NF033563">
    <property type="entry name" value="transpos_IS30"/>
    <property type="match status" value="1"/>
</dbReference>
<keyword evidence="1" id="KW-0233">DNA recombination</keyword>
<evidence type="ECO:0000256" key="2">
    <source>
        <dbReference type="SAM" id="MobiDB-lite"/>
    </source>
</evidence>
<dbReference type="EMBL" id="CP000967">
    <property type="protein sequence ID" value="ACD58841.1"/>
    <property type="molecule type" value="Genomic_DNA"/>
</dbReference>
<dbReference type="eggNOG" id="COG2826">
    <property type="taxonomic scope" value="Bacteria"/>
</dbReference>
<dbReference type="KEGG" id="xop:PXO_05593"/>
<evidence type="ECO:0000313" key="4">
    <source>
        <dbReference type="EMBL" id="ACD58841.1"/>
    </source>
</evidence>
<protein>
    <submittedName>
        <fullName evidence="4">IS1112 transposase</fullName>
    </submittedName>
</protein>
<dbReference type="InterPro" id="IPR025246">
    <property type="entry name" value="IS30-like_HTH"/>
</dbReference>
<dbReference type="PANTHER" id="PTHR10948:SF23">
    <property type="entry name" value="TRANSPOSASE INSI FOR INSERTION SEQUENCE ELEMENT IS30A-RELATED"/>
    <property type="match status" value="1"/>
</dbReference>
<dbReference type="GO" id="GO:0005829">
    <property type="term" value="C:cytosol"/>
    <property type="evidence" value="ECO:0007669"/>
    <property type="project" value="TreeGrafter"/>
</dbReference>
<name>A0A0K0GKJ0_XANOP</name>
<dbReference type="InterPro" id="IPR053392">
    <property type="entry name" value="Transposase_IS30-like"/>
</dbReference>
<feature type="domain" description="Transposase IS30-like HTH" evidence="3">
    <location>
        <begin position="8"/>
        <end position="49"/>
    </location>
</feature>
<dbReference type="HOGENOM" id="CLU_1069393_0_0_6"/>
<reference evidence="4 5" key="1">
    <citation type="journal article" date="2008" name="BMC Genomics">
        <title>Genome sequence and rapid evolution of the rice pathogen Xanthomonas oryzae pv. oryzae PXO99A.</title>
        <authorList>
            <person name="Salzberg S.L."/>
            <person name="Sommer D.D."/>
            <person name="Schatz M.C."/>
            <person name="Phillippy A.M."/>
            <person name="Rabinowicz P.D."/>
            <person name="Tsuge S."/>
            <person name="Furutani A."/>
            <person name="Ochiai H."/>
            <person name="Delcher A.L."/>
            <person name="Kelley D."/>
            <person name="Madupu R."/>
            <person name="Puiu D."/>
            <person name="Radune D."/>
            <person name="Shumway M."/>
            <person name="Trapnell C."/>
            <person name="Aparna G."/>
            <person name="Jha G."/>
            <person name="Pandey A."/>
            <person name="Patil P.B."/>
            <person name="Ishihara H."/>
            <person name="Meyer D.F."/>
            <person name="Szurek B."/>
            <person name="Verdier V."/>
            <person name="Koebnik R."/>
            <person name="Dow J.M."/>
            <person name="Ryan R.P."/>
            <person name="Hirata H."/>
            <person name="Tsuyumu S."/>
            <person name="Won Lee S."/>
            <person name="Seo Y.S."/>
            <person name="Sriariyanum M."/>
            <person name="Ronald P.C."/>
            <person name="Sonti R.V."/>
            <person name="Van Sluys M.A."/>
            <person name="Leach J.E."/>
            <person name="White F.F."/>
            <person name="Bogdanove A.J."/>
        </authorList>
    </citation>
    <scope>NUCLEOTIDE SEQUENCE [LARGE SCALE GENOMIC DNA]</scope>
    <source>
        <strain evidence="4 5">PXO99A</strain>
    </source>
</reference>
<feature type="compositionally biased region" description="Basic and acidic residues" evidence="2">
    <location>
        <begin position="55"/>
        <end position="68"/>
    </location>
</feature>
<sequence>MELPMSSSRLDLSERYRLHALYETGMSMRAIADAVARAPSTISRELRRNRHAAKYRPDHAQRISEHRRTQASRRPRIDAERIGQIEDLLREDFSPEQIAGRTGLASHEWIYRHIDADQKRGGQLFMHLRKRRRKRRRRGVRDGRGQLTHRRSWTQRPSVVEQRSRIGHWELETIRASHGKGVVVSMTERRSRLHLLAYSPSICHVHLHTQWHAGVLVTLTRQPARCHVRRSWPDTALHRHAKTSLANAFRRRDVPHPARR</sequence>
<dbReference type="InterPro" id="IPR051917">
    <property type="entry name" value="Transposase-Integrase"/>
</dbReference>
<evidence type="ECO:0000259" key="3">
    <source>
        <dbReference type="Pfam" id="PF13936"/>
    </source>
</evidence>
<gene>
    <name evidence="4" type="ordered locus">PXO_05593</name>
</gene>
<evidence type="ECO:0000256" key="1">
    <source>
        <dbReference type="ARBA" id="ARBA00023172"/>
    </source>
</evidence>
<dbReference type="Pfam" id="PF13936">
    <property type="entry name" value="HTH_38"/>
    <property type="match status" value="1"/>
</dbReference>
<accession>A0A0K0GKJ0</accession>
<dbReference type="AlphaFoldDB" id="A0A0K0GKJ0"/>
<evidence type="ECO:0000313" key="5">
    <source>
        <dbReference type="Proteomes" id="UP000001740"/>
    </source>
</evidence>
<dbReference type="GO" id="GO:0006310">
    <property type="term" value="P:DNA recombination"/>
    <property type="evidence" value="ECO:0007669"/>
    <property type="project" value="UniProtKB-KW"/>
</dbReference>
<dbReference type="GO" id="GO:0004803">
    <property type="term" value="F:transposase activity"/>
    <property type="evidence" value="ECO:0007669"/>
    <property type="project" value="TreeGrafter"/>
</dbReference>
<dbReference type="GO" id="GO:0032196">
    <property type="term" value="P:transposition"/>
    <property type="evidence" value="ECO:0007669"/>
    <property type="project" value="TreeGrafter"/>
</dbReference>
<proteinExistence type="predicted"/>
<dbReference type="PANTHER" id="PTHR10948">
    <property type="entry name" value="TRANSPOSASE"/>
    <property type="match status" value="1"/>
</dbReference>
<feature type="region of interest" description="Disordered" evidence="2">
    <location>
        <begin position="53"/>
        <end position="75"/>
    </location>
</feature>